<reference evidence="4 5" key="1">
    <citation type="submission" date="2016-10" db="EMBL/GenBank/DDBJ databases">
        <authorList>
            <person name="de Groot N.N."/>
        </authorList>
    </citation>
    <scope>NUCLEOTIDE SEQUENCE [LARGE SCALE GENOMIC DNA]</scope>
    <source>
        <strain evidence="4 5">CGMCC 1.7727</strain>
    </source>
</reference>
<dbReference type="Proteomes" id="UP000199687">
    <property type="component" value="Unassembled WGS sequence"/>
</dbReference>
<gene>
    <name evidence="4" type="ORF">SAMN04487944_103222</name>
</gene>
<dbReference type="InterPro" id="IPR001119">
    <property type="entry name" value="SLH_dom"/>
</dbReference>
<feature type="signal peptide" evidence="2">
    <location>
        <begin position="1"/>
        <end position="19"/>
    </location>
</feature>
<keyword evidence="5" id="KW-1185">Reference proteome</keyword>
<evidence type="ECO:0000313" key="4">
    <source>
        <dbReference type="EMBL" id="SER37272.1"/>
    </source>
</evidence>
<organism evidence="4 5">
    <name type="scientific">Gracilibacillus ureilyticus</name>
    <dbReference type="NCBI Taxonomy" id="531814"/>
    <lineage>
        <taxon>Bacteria</taxon>
        <taxon>Bacillati</taxon>
        <taxon>Bacillota</taxon>
        <taxon>Bacilli</taxon>
        <taxon>Bacillales</taxon>
        <taxon>Bacillaceae</taxon>
        <taxon>Gracilibacillus</taxon>
    </lineage>
</organism>
<keyword evidence="1 2" id="KW-0732">Signal</keyword>
<evidence type="ECO:0000259" key="3">
    <source>
        <dbReference type="PROSITE" id="PS51272"/>
    </source>
</evidence>
<dbReference type="Pfam" id="PF00395">
    <property type="entry name" value="SLH"/>
    <property type="match status" value="2"/>
</dbReference>
<dbReference type="AlphaFoldDB" id="A0A1H9NMZ5"/>
<dbReference type="InterPro" id="IPR025711">
    <property type="entry name" value="PepSY"/>
</dbReference>
<evidence type="ECO:0000313" key="5">
    <source>
        <dbReference type="Proteomes" id="UP000199687"/>
    </source>
</evidence>
<accession>A0A1H9NMZ5</accession>
<dbReference type="PROSITE" id="PS51272">
    <property type="entry name" value="SLH"/>
    <property type="match status" value="1"/>
</dbReference>
<feature type="chain" id="PRO_5038815070" evidence="2">
    <location>
        <begin position="20"/>
        <end position="748"/>
    </location>
</feature>
<dbReference type="STRING" id="531814.SAMN04487944_103222"/>
<dbReference type="EMBL" id="FOGL01000003">
    <property type="protein sequence ID" value="SER37272.1"/>
    <property type="molecule type" value="Genomic_DNA"/>
</dbReference>
<dbReference type="Pfam" id="PF16244">
    <property type="entry name" value="DUF4901"/>
    <property type="match status" value="1"/>
</dbReference>
<proteinExistence type="predicted"/>
<dbReference type="RefSeq" id="WP_089739818.1">
    <property type="nucleotide sequence ID" value="NZ_FOGL01000003.1"/>
</dbReference>
<evidence type="ECO:0000256" key="1">
    <source>
        <dbReference type="ARBA" id="ARBA00022729"/>
    </source>
</evidence>
<protein>
    <submittedName>
        <fullName evidence="4">S-layer homology domain-containing protein</fullName>
    </submittedName>
</protein>
<dbReference type="Pfam" id="PF03413">
    <property type="entry name" value="PepSY"/>
    <property type="match status" value="1"/>
</dbReference>
<evidence type="ECO:0000256" key="2">
    <source>
        <dbReference type="SAM" id="SignalP"/>
    </source>
</evidence>
<name>A0A1H9NMZ5_9BACI</name>
<sequence>MHKKVIALITAGISISVLATFSPADISAEEQQSDKVMEETGGEIQSIDQQEALQIAEEFFGVNLANAEFYYDQNWYRNNLPVWSISYEKETAGKGLEYFYITIDAVNGDIVNTGYDVNSGEGPSVYPPEISWEDGKVTAGKIVDKYFSNWKDMMKPDSSTEPHKPALSDQAVYTYRYNRVIDGVELPNNHVEVNVSGNNELISFNSTWDYHIELESNPVKYTKQEALSHFQQKLPVDIQYSSLNRYYRPANDGSGEMILEYALNENYPYLDAFTGEWINRRGETTSQAEEINQESIVKKPLEPNRMIQSIMTEDEAEKFARDVVNIPDDMVVENIQYFQNESQPVTWGLTFSQANEGGNNPDVKRIDLRINATTGEIYNYYAGGMQTIEEMNSEEVNISYEEAKNRAEEIVKKFAPEKAHKVYLENIENGYREEAGIYHFMFQRKENGIPVKGDAIEVRISSSDGTLLDFYQSWQNNVTFPSLENVISKESAFERFLERYEVDLGWKMIQSEFKEEEEEHYRKVYYLNDLNVFDQAVYLNAKTGKWHSRLTDEIVTVNPEANDITGLPEEEALKLMIAYGALTVDENGDVHPEKTVTRGEMVKMLMLANNPDPVYYYDMGAEYANSEGSFDDVSAGNEYFSYVEEAIRQGFLDKDDENFKPNQLVTRLELAELLVHALEYDKIANYGEMFQHPYEDITTKEQSGYVAIVHYLDIMPTESNKFLPDQHVSRAEAAQIFYQYLTVRGTLD</sequence>
<feature type="domain" description="SLH" evidence="3">
    <location>
        <begin position="626"/>
        <end position="688"/>
    </location>
</feature>
<dbReference type="OrthoDB" id="2473368at2"/>
<dbReference type="InterPro" id="IPR032599">
    <property type="entry name" value="YcdB/YcdC_rep_domain"/>
</dbReference>